<dbReference type="AlphaFoldDB" id="A0A0R1LNF9"/>
<dbReference type="PIRSF" id="PIRSF006060">
    <property type="entry name" value="AA_transporter"/>
    <property type="match status" value="1"/>
</dbReference>
<feature type="transmembrane region" description="Helical" evidence="10">
    <location>
        <begin position="235"/>
        <end position="257"/>
    </location>
</feature>
<dbReference type="NCBIfam" id="TIGR03810">
    <property type="entry name" value="arg_ornith_anti"/>
    <property type="match status" value="1"/>
</dbReference>
<keyword evidence="3" id="KW-0813">Transport</keyword>
<evidence type="ECO:0000256" key="9">
    <source>
        <dbReference type="NCBIfam" id="TIGR03810"/>
    </source>
</evidence>
<dbReference type="GO" id="GO:0006527">
    <property type="term" value="P:L-arginine catabolic process"/>
    <property type="evidence" value="ECO:0007669"/>
    <property type="project" value="UniProtKB-UniRule"/>
</dbReference>
<gene>
    <name evidence="11" type="ORF">FD04_GL001417</name>
</gene>
<feature type="transmembrane region" description="Helical" evidence="10">
    <location>
        <begin position="152"/>
        <end position="175"/>
    </location>
</feature>
<feature type="transmembrane region" description="Helical" evidence="10">
    <location>
        <begin position="12"/>
        <end position="31"/>
    </location>
</feature>
<dbReference type="Pfam" id="PF13520">
    <property type="entry name" value="AA_permease_2"/>
    <property type="match status" value="1"/>
</dbReference>
<evidence type="ECO:0000313" key="12">
    <source>
        <dbReference type="Proteomes" id="UP000051160"/>
    </source>
</evidence>
<evidence type="ECO:0000256" key="2">
    <source>
        <dbReference type="ARBA" id="ARBA00008220"/>
    </source>
</evidence>
<keyword evidence="4" id="KW-1003">Cell membrane</keyword>
<organism evidence="11 12">
    <name type="scientific">Secundilactobacillus odoratitofui DSM 19909 = JCM 15043</name>
    <dbReference type="NCBI Taxonomy" id="1423776"/>
    <lineage>
        <taxon>Bacteria</taxon>
        <taxon>Bacillati</taxon>
        <taxon>Bacillota</taxon>
        <taxon>Bacilli</taxon>
        <taxon>Lactobacillales</taxon>
        <taxon>Lactobacillaceae</taxon>
        <taxon>Secundilactobacillus</taxon>
    </lineage>
</organism>
<dbReference type="InterPro" id="IPR022461">
    <property type="entry name" value="Arg/Orn_antiprt_ArcD"/>
</dbReference>
<keyword evidence="8 10" id="KW-0472">Membrane</keyword>
<dbReference type="Proteomes" id="UP000051160">
    <property type="component" value="Unassembled WGS sequence"/>
</dbReference>
<evidence type="ECO:0000313" key="11">
    <source>
        <dbReference type="EMBL" id="KRK97397.1"/>
    </source>
</evidence>
<accession>A0A0R1LNF9</accession>
<evidence type="ECO:0000256" key="8">
    <source>
        <dbReference type="ARBA" id="ARBA00023136"/>
    </source>
</evidence>
<dbReference type="GO" id="GO:0043858">
    <property type="term" value="F:arginine:ornithine antiporter activity"/>
    <property type="evidence" value="ECO:0007669"/>
    <property type="project" value="UniProtKB-UniRule"/>
</dbReference>
<feature type="transmembrane region" description="Helical" evidence="10">
    <location>
        <begin position="43"/>
        <end position="64"/>
    </location>
</feature>
<dbReference type="Gene3D" id="1.20.1740.10">
    <property type="entry name" value="Amino acid/polyamine transporter I"/>
    <property type="match status" value="1"/>
</dbReference>
<feature type="transmembrane region" description="Helical" evidence="10">
    <location>
        <begin position="126"/>
        <end position="146"/>
    </location>
</feature>
<evidence type="ECO:0000256" key="7">
    <source>
        <dbReference type="ARBA" id="ARBA00022989"/>
    </source>
</evidence>
<keyword evidence="7 10" id="KW-1133">Transmembrane helix</keyword>
<feature type="transmembrane region" description="Helical" evidence="10">
    <location>
        <begin position="207"/>
        <end position="223"/>
    </location>
</feature>
<evidence type="ECO:0000256" key="10">
    <source>
        <dbReference type="SAM" id="Phobius"/>
    </source>
</evidence>
<dbReference type="PANTHER" id="PTHR42770:SF4">
    <property type="entry name" value="ARGININE_ORNITHINE ANTIPORTER-RELATED"/>
    <property type="match status" value="1"/>
</dbReference>
<comment type="similarity">
    <text evidence="2">Belongs to the amino acid-polyamine-organocation (APC) superfamily. Basic amino acid/polyamine antiporter (APA) (TC 2.A.3.2) family.</text>
</comment>
<name>A0A0R1LNF9_9LACO</name>
<evidence type="ECO:0000256" key="3">
    <source>
        <dbReference type="ARBA" id="ARBA00022448"/>
    </source>
</evidence>
<evidence type="ECO:0000256" key="4">
    <source>
        <dbReference type="ARBA" id="ARBA00022475"/>
    </source>
</evidence>
<evidence type="ECO:0000256" key="6">
    <source>
        <dbReference type="ARBA" id="ARBA00022970"/>
    </source>
</evidence>
<feature type="transmembrane region" description="Helical" evidence="10">
    <location>
        <begin position="277"/>
        <end position="299"/>
    </location>
</feature>
<dbReference type="GO" id="GO:1903826">
    <property type="term" value="P:L-arginine transmembrane transport"/>
    <property type="evidence" value="ECO:0007669"/>
    <property type="project" value="InterPro"/>
</dbReference>
<feature type="transmembrane region" description="Helical" evidence="10">
    <location>
        <begin position="391"/>
        <end position="410"/>
    </location>
</feature>
<dbReference type="InterPro" id="IPR002293">
    <property type="entry name" value="AA/rel_permease1"/>
</dbReference>
<dbReference type="OrthoDB" id="9762947at2"/>
<dbReference type="InterPro" id="IPR004754">
    <property type="entry name" value="Amino_acid_antiprt"/>
</dbReference>
<feature type="transmembrane region" description="Helical" evidence="10">
    <location>
        <begin position="330"/>
        <end position="352"/>
    </location>
</feature>
<comment type="subcellular location">
    <subcellularLocation>
        <location evidence="1">Cell membrane</location>
        <topology evidence="1">Multi-pass membrane protein</topology>
    </subcellularLocation>
</comment>
<protein>
    <recommendedName>
        <fullName evidence="9">Arginine-ornithine antiporter</fullName>
    </recommendedName>
</protein>
<dbReference type="GO" id="GO:0005886">
    <property type="term" value="C:plasma membrane"/>
    <property type="evidence" value="ECO:0007669"/>
    <property type="project" value="UniProtKB-SubCell"/>
</dbReference>
<dbReference type="EMBL" id="AZEE01000029">
    <property type="protein sequence ID" value="KRK97397.1"/>
    <property type="molecule type" value="Genomic_DNA"/>
</dbReference>
<keyword evidence="5 10" id="KW-0812">Transmembrane</keyword>
<dbReference type="STRING" id="1423776.FD04_GL001417"/>
<feature type="transmembrane region" description="Helical" evidence="10">
    <location>
        <begin position="358"/>
        <end position="379"/>
    </location>
</feature>
<reference evidence="11 12" key="1">
    <citation type="journal article" date="2015" name="Genome Announc.">
        <title>Expanding the biotechnology potential of lactobacilli through comparative genomics of 213 strains and associated genera.</title>
        <authorList>
            <person name="Sun Z."/>
            <person name="Harris H.M."/>
            <person name="McCann A."/>
            <person name="Guo C."/>
            <person name="Argimon S."/>
            <person name="Zhang W."/>
            <person name="Yang X."/>
            <person name="Jeffery I.B."/>
            <person name="Cooney J.C."/>
            <person name="Kagawa T.F."/>
            <person name="Liu W."/>
            <person name="Song Y."/>
            <person name="Salvetti E."/>
            <person name="Wrobel A."/>
            <person name="Rasinkangas P."/>
            <person name="Parkhill J."/>
            <person name="Rea M.C."/>
            <person name="O'Sullivan O."/>
            <person name="Ritari J."/>
            <person name="Douillard F.P."/>
            <person name="Paul Ross R."/>
            <person name="Yang R."/>
            <person name="Briner A.E."/>
            <person name="Felis G.E."/>
            <person name="de Vos W.M."/>
            <person name="Barrangou R."/>
            <person name="Klaenhammer T.R."/>
            <person name="Caufield P.W."/>
            <person name="Cui Y."/>
            <person name="Zhang H."/>
            <person name="O'Toole P.W."/>
        </authorList>
    </citation>
    <scope>NUCLEOTIDE SEQUENCE [LARGE SCALE GENOMIC DNA]</scope>
    <source>
        <strain evidence="11 12">DSM 19909</strain>
    </source>
</reference>
<dbReference type="NCBIfam" id="TIGR00905">
    <property type="entry name" value="2A0302"/>
    <property type="match status" value="1"/>
</dbReference>
<keyword evidence="6" id="KW-0029">Amino-acid transport</keyword>
<comment type="caution">
    <text evidence="11">The sequence shown here is derived from an EMBL/GenBank/DDBJ whole genome shotgun (WGS) entry which is preliminary data.</text>
</comment>
<proteinExistence type="inferred from homology"/>
<dbReference type="PANTHER" id="PTHR42770">
    <property type="entry name" value="AMINO ACID TRANSPORTER-RELATED"/>
    <property type="match status" value="1"/>
</dbReference>
<dbReference type="PATRIC" id="fig|1423776.4.peg.1436"/>
<feature type="transmembrane region" description="Helical" evidence="10">
    <location>
        <begin position="100"/>
        <end position="119"/>
    </location>
</feature>
<feature type="transmembrane region" description="Helical" evidence="10">
    <location>
        <begin position="446"/>
        <end position="470"/>
    </location>
</feature>
<dbReference type="InterPro" id="IPR050367">
    <property type="entry name" value="APC_superfamily"/>
</dbReference>
<feature type="transmembrane region" description="Helical" evidence="10">
    <location>
        <begin position="416"/>
        <end position="434"/>
    </location>
</feature>
<evidence type="ECO:0000256" key="1">
    <source>
        <dbReference type="ARBA" id="ARBA00004651"/>
    </source>
</evidence>
<evidence type="ECO:0000256" key="5">
    <source>
        <dbReference type="ARBA" id="ARBA00022692"/>
    </source>
</evidence>
<dbReference type="RefSeq" id="WP_056948337.1">
    <property type="nucleotide sequence ID" value="NZ_AZEE01000029.1"/>
</dbReference>
<keyword evidence="12" id="KW-1185">Reference proteome</keyword>
<sequence length="472" mass="50889">MASQAHKINGVSLTALVVTTAIGSGIFALSSDLAAAASPGAAIVSWIIVGFGILMLAACLNNLLTKRSDLEGIFSYGKAGFGSFVGFISGWGYWMSAWLGNVAFATVCMSTLGYFFPIFEKGNSPISIFVASLIAWSLTLLVNHGIETAAVMNTVITVCKLIPIFTFIVVAIILFKGHIFTAQFWGNLTGPVTFGSVASQIKSCMMIMMWVFVGIEGATVLSARAKSQRIAGRATLIGVSCLLLIYVLASILPYGYMTRAELIQLKQPAMVYIFEQMVGSWGGAFISIGLFISILGAWLSWTMLPAETLGEMAQQGLLPKRFGKKNKHGVPTLALMTTACMVQAFMIMLIFAEKAYEFAYSLCTASIVVCYIIVAAYQIKYSWQHRATQGNWLQLWIGVAALTFQLVGITLAGLQYLLICLIVYVPGIILYAATLKRDKGQYLNKLELSATVLICSGAAITIALMVMGQISL</sequence>